<dbReference type="GeneID" id="114487608"/>
<organism evidence="2 3">
    <name type="scientific">Physeter macrocephalus</name>
    <name type="common">Sperm whale</name>
    <name type="synonym">Physeter catodon</name>
    <dbReference type="NCBI Taxonomy" id="9755"/>
    <lineage>
        <taxon>Eukaryota</taxon>
        <taxon>Metazoa</taxon>
        <taxon>Chordata</taxon>
        <taxon>Craniata</taxon>
        <taxon>Vertebrata</taxon>
        <taxon>Euteleostomi</taxon>
        <taxon>Mammalia</taxon>
        <taxon>Eutheria</taxon>
        <taxon>Laurasiatheria</taxon>
        <taxon>Artiodactyla</taxon>
        <taxon>Whippomorpha</taxon>
        <taxon>Cetacea</taxon>
        <taxon>Odontoceti</taxon>
        <taxon>Physeteridae</taxon>
        <taxon>Physeter</taxon>
    </lineage>
</organism>
<name>A0A455BYM5_PHYMC</name>
<dbReference type="KEGG" id="pcad:114487608"/>
<protein>
    <submittedName>
        <fullName evidence="3">Uncharacterized protein</fullName>
    </submittedName>
</protein>
<keyword evidence="2" id="KW-1185">Reference proteome</keyword>
<accession>A0A455BYM5</accession>
<sequence length="224" mass="25330">MRIHAEDKFYCIILQILLWTSETSHWRGNVRVLNWIAQRPGLNRETGSGMGEERKNSSNNKAESSRTTACSPHSGPVILSKCVQPSHSFAQTPSMVFCHTENTCKLFMMAFKPSYYPSNLLSHSPLFTVPSPVTLALLNHRLTKHTSISGQHFCSLPRYSHGFLPHYIQISAQMLPSQRELLKTLLKRIPTFPPPSRNTASMCHHYLINIFCLLSTPSSRIQPA</sequence>
<feature type="region of interest" description="Disordered" evidence="1">
    <location>
        <begin position="43"/>
        <end position="73"/>
    </location>
</feature>
<dbReference type="RefSeq" id="XP_028354145.1">
    <property type="nucleotide sequence ID" value="XM_028498344.1"/>
</dbReference>
<evidence type="ECO:0000313" key="2">
    <source>
        <dbReference type="Proteomes" id="UP000248484"/>
    </source>
</evidence>
<gene>
    <name evidence="3" type="primary">LOC114487608</name>
</gene>
<evidence type="ECO:0000256" key="1">
    <source>
        <dbReference type="SAM" id="MobiDB-lite"/>
    </source>
</evidence>
<dbReference type="Proteomes" id="UP000248484">
    <property type="component" value="Chromosome 2"/>
</dbReference>
<evidence type="ECO:0000313" key="3">
    <source>
        <dbReference type="RefSeq" id="XP_028354145.1"/>
    </source>
</evidence>
<dbReference type="AlphaFoldDB" id="A0A455BYM5"/>
<proteinExistence type="predicted"/>
<feature type="compositionally biased region" description="Polar residues" evidence="1">
    <location>
        <begin position="57"/>
        <end position="71"/>
    </location>
</feature>
<dbReference type="InParanoid" id="A0A455BYM5"/>
<reference evidence="3" key="1">
    <citation type="submission" date="2025-08" db="UniProtKB">
        <authorList>
            <consortium name="RefSeq"/>
        </authorList>
    </citation>
    <scope>IDENTIFICATION</scope>
    <source>
        <tissue evidence="3">Muscle</tissue>
    </source>
</reference>